<accession>A0A4Y2G9T5</accession>
<dbReference type="EMBL" id="BGPR01098780">
    <property type="protein sequence ID" value="GBM50373.1"/>
    <property type="molecule type" value="Genomic_DNA"/>
</dbReference>
<dbReference type="EMBL" id="BGPR01098789">
    <property type="protein sequence ID" value="GBM50408.1"/>
    <property type="molecule type" value="Genomic_DNA"/>
</dbReference>
<organism evidence="1 3">
    <name type="scientific">Araneus ventricosus</name>
    <name type="common">Orbweaver spider</name>
    <name type="synonym">Epeira ventricosa</name>
    <dbReference type="NCBI Taxonomy" id="182803"/>
    <lineage>
        <taxon>Eukaryota</taxon>
        <taxon>Metazoa</taxon>
        <taxon>Ecdysozoa</taxon>
        <taxon>Arthropoda</taxon>
        <taxon>Chelicerata</taxon>
        <taxon>Arachnida</taxon>
        <taxon>Araneae</taxon>
        <taxon>Araneomorphae</taxon>
        <taxon>Entelegynae</taxon>
        <taxon>Araneoidea</taxon>
        <taxon>Araneidae</taxon>
        <taxon>Araneus</taxon>
    </lineage>
</organism>
<dbReference type="Proteomes" id="UP000499080">
    <property type="component" value="Unassembled WGS sequence"/>
</dbReference>
<dbReference type="OrthoDB" id="6774575at2759"/>
<proteinExistence type="predicted"/>
<reference evidence="1 3" key="1">
    <citation type="journal article" date="2019" name="Sci. Rep.">
        <title>Orb-weaving spider Araneus ventricosus genome elucidates the spidroin gene catalogue.</title>
        <authorList>
            <person name="Kono N."/>
            <person name="Nakamura H."/>
            <person name="Ohtoshi R."/>
            <person name="Moran D.A.P."/>
            <person name="Shinohara A."/>
            <person name="Yoshida Y."/>
            <person name="Fujiwara M."/>
            <person name="Mori M."/>
            <person name="Tomita M."/>
            <person name="Arakawa K."/>
        </authorList>
    </citation>
    <scope>NUCLEOTIDE SEQUENCE [LARGE SCALE GENOMIC DNA]</scope>
</reference>
<dbReference type="AlphaFoldDB" id="A0A4Y2G9T5"/>
<evidence type="ECO:0000313" key="2">
    <source>
        <dbReference type="EMBL" id="GBM50408.1"/>
    </source>
</evidence>
<sequence length="86" mass="10031">MYRILLAEVLPEFYNVPVSVRNVTWFQHDWAPIHFCIKVRNHLNALFDPRWVGRGGPVAWSAVHPIYEVSTFSYGNTSRQSSTRLQ</sequence>
<evidence type="ECO:0000313" key="3">
    <source>
        <dbReference type="Proteomes" id="UP000499080"/>
    </source>
</evidence>
<protein>
    <submittedName>
        <fullName evidence="1">Uncharacterized protein</fullName>
    </submittedName>
</protein>
<evidence type="ECO:0000313" key="1">
    <source>
        <dbReference type="EMBL" id="GBM50373.1"/>
    </source>
</evidence>
<name>A0A4Y2G9T5_ARAVE</name>
<comment type="caution">
    <text evidence="1">The sequence shown here is derived from an EMBL/GenBank/DDBJ whole genome shotgun (WGS) entry which is preliminary data.</text>
</comment>
<keyword evidence="3" id="KW-1185">Reference proteome</keyword>
<gene>
    <name evidence="2" type="ORF">AVEN_272454_1</name>
    <name evidence="1" type="ORF">AVEN_96225_1</name>
</gene>